<organism evidence="2 3">
    <name type="scientific">Didymella exigua CBS 183.55</name>
    <dbReference type="NCBI Taxonomy" id="1150837"/>
    <lineage>
        <taxon>Eukaryota</taxon>
        <taxon>Fungi</taxon>
        <taxon>Dikarya</taxon>
        <taxon>Ascomycota</taxon>
        <taxon>Pezizomycotina</taxon>
        <taxon>Dothideomycetes</taxon>
        <taxon>Pleosporomycetidae</taxon>
        <taxon>Pleosporales</taxon>
        <taxon>Pleosporineae</taxon>
        <taxon>Didymellaceae</taxon>
        <taxon>Didymella</taxon>
    </lineage>
</organism>
<dbReference type="Proteomes" id="UP000800082">
    <property type="component" value="Unassembled WGS sequence"/>
</dbReference>
<gene>
    <name evidence="2" type="ORF">M421DRAFT_3400</name>
</gene>
<evidence type="ECO:0000256" key="1">
    <source>
        <dbReference type="SAM" id="MobiDB-lite"/>
    </source>
</evidence>
<feature type="region of interest" description="Disordered" evidence="1">
    <location>
        <begin position="1"/>
        <end position="73"/>
    </location>
</feature>
<sequence length="164" mass="18003">MPQHSSTPSTTKPPYPTHTAGEDEWADELSPLPQDLPPAAPTGRRITIVARSIPPSDIAILPSERGSHPFQRNGSMASVLSALSLSQRSNHRRSPSTTLLLDTHKLQRTTSMASGRSMGSANSRLGRVAEDFYGRKVLGWAKDKQRSIGQYLRQVQNRGNHKGR</sequence>
<feature type="compositionally biased region" description="Low complexity" evidence="1">
    <location>
        <begin position="1"/>
        <end position="10"/>
    </location>
</feature>
<evidence type="ECO:0000313" key="3">
    <source>
        <dbReference type="Proteomes" id="UP000800082"/>
    </source>
</evidence>
<dbReference type="GeneID" id="54347109"/>
<dbReference type="AlphaFoldDB" id="A0A6A5RSC1"/>
<reference evidence="2" key="1">
    <citation type="journal article" date="2020" name="Stud. Mycol.">
        <title>101 Dothideomycetes genomes: a test case for predicting lifestyles and emergence of pathogens.</title>
        <authorList>
            <person name="Haridas S."/>
            <person name="Albert R."/>
            <person name="Binder M."/>
            <person name="Bloem J."/>
            <person name="Labutti K."/>
            <person name="Salamov A."/>
            <person name="Andreopoulos B."/>
            <person name="Baker S."/>
            <person name="Barry K."/>
            <person name="Bills G."/>
            <person name="Bluhm B."/>
            <person name="Cannon C."/>
            <person name="Castanera R."/>
            <person name="Culley D."/>
            <person name="Daum C."/>
            <person name="Ezra D."/>
            <person name="Gonzalez J."/>
            <person name="Henrissat B."/>
            <person name="Kuo A."/>
            <person name="Liang C."/>
            <person name="Lipzen A."/>
            <person name="Lutzoni F."/>
            <person name="Magnuson J."/>
            <person name="Mondo S."/>
            <person name="Nolan M."/>
            <person name="Ohm R."/>
            <person name="Pangilinan J."/>
            <person name="Park H.-J."/>
            <person name="Ramirez L."/>
            <person name="Alfaro M."/>
            <person name="Sun H."/>
            <person name="Tritt A."/>
            <person name="Yoshinaga Y."/>
            <person name="Zwiers L.-H."/>
            <person name="Turgeon B."/>
            <person name="Goodwin S."/>
            <person name="Spatafora J."/>
            <person name="Crous P."/>
            <person name="Grigoriev I."/>
        </authorList>
    </citation>
    <scope>NUCLEOTIDE SEQUENCE</scope>
    <source>
        <strain evidence="2">CBS 183.55</strain>
    </source>
</reference>
<proteinExistence type="predicted"/>
<dbReference type="RefSeq" id="XP_033450571.1">
    <property type="nucleotide sequence ID" value="XM_033589462.1"/>
</dbReference>
<protein>
    <submittedName>
        <fullName evidence="2">Uncharacterized protein</fullName>
    </submittedName>
</protein>
<name>A0A6A5RSC1_9PLEO</name>
<evidence type="ECO:0000313" key="2">
    <source>
        <dbReference type="EMBL" id="KAF1930323.1"/>
    </source>
</evidence>
<accession>A0A6A5RSC1</accession>
<dbReference type="EMBL" id="ML978963">
    <property type="protein sequence ID" value="KAF1930323.1"/>
    <property type="molecule type" value="Genomic_DNA"/>
</dbReference>
<keyword evidence="3" id="KW-1185">Reference proteome</keyword>